<reference evidence="2" key="1">
    <citation type="journal article" date="2019" name="PLoS Negl. Trop. Dis.">
        <title>Revisiting the worldwide diversity of Leptospira species in the environment.</title>
        <authorList>
            <person name="Vincent A.T."/>
            <person name="Schiettekatte O."/>
            <person name="Bourhy P."/>
            <person name="Veyrier F.J."/>
            <person name="Picardeau M."/>
        </authorList>
    </citation>
    <scope>NUCLEOTIDE SEQUENCE [LARGE SCALE GENOMIC DNA]</scope>
    <source>
        <strain evidence="2">201702451</strain>
    </source>
</reference>
<feature type="transmembrane region" description="Helical" evidence="1">
    <location>
        <begin position="20"/>
        <end position="40"/>
    </location>
</feature>
<comment type="caution">
    <text evidence="2">The sequence shown here is derived from an EMBL/GenBank/DDBJ whole genome shotgun (WGS) entry which is preliminary data.</text>
</comment>
<keyword evidence="1" id="KW-1133">Transmembrane helix</keyword>
<dbReference type="Proteomes" id="UP000297567">
    <property type="component" value="Unassembled WGS sequence"/>
</dbReference>
<evidence type="ECO:0000313" key="3">
    <source>
        <dbReference type="Proteomes" id="UP000297567"/>
    </source>
</evidence>
<sequence>MNPILKGSLGIAKTKTFRGLFVLVLLYKLVFNQFTANWLLPKLVSHFTMAKLEGEFTCFSLFFGIEIQNLRVTPGGPFSESPLLTAKEVRLRYNFPFLTFGKIRISDISLTEANLRMEEKAGEWNLAYLLKPKAEAEEEPKIEEPKEPITEISTYLPLQLSAYLNLKGISLQYIRETGNLRYFSLQNLDFQTKLVTNRFTSIPLGIEALDQLDEVLVHLNSERPLLIELDSNGVKWKESFPMSLRLEWDRTENPELFLFATDMGKDEINLDVRGKAVQTGLRLLTDIHFDAKEDVLKVQQFDLRVVGQTWIQLFGSISNLSKETPDVNLDVVRSQIQLGALQNTLQQLKGILPELKVSGDLSLEGTGIHGNWNESSANVKIKANQVYARVGTTKPHSVETANLDLTATLNLANQKEKTAEFPLPFLKSFRITPSQLVYNQTSIFLSGEYAKESGVNLSLSLDKLQLGEYAKGVNGKLKLNLTVLGETFQNLFLQSKINIDGFRYQIDRSRSPASNLGLDLETSLIFDKPFGLKEIQISNLFLDQKTITGNKALDLQVKGNVQLGQTMFVSLSALDLKLTTPNLLVVLPLVLKEKISPIQNLLGVQPKIKLNARYVQEPNAKQISANINADLPGLEMRDLKLTTDLSISGANANEILIKQLKLMAFNGVLQSSLSGKLNKLEKQKPPLGPYFGNLDLNVLIHSQSKQYLAKGISVHGDLGLNLKIKDYDINGEFFTKLPALAYNNQKCPGENCKAYLIEEINSKIPIQHNLAFQPEESLIIGDKSIFIKNYGRMNTPNVTIGKVIGTHPNIPNLPFEYVKKQNDSPGFSAFIEYKENFANIESLKSYSMDGIILGKNLVLNLGNLDPKSMEFRGNLLIRDIDLKQLMAPKVRDKIDDGKLKADLNIKVRDLSEPIANLDLFFSIFQIGRDFGKSALNVISAQNFLIDRITDSYPISKIDVSLSKGLVYADVYFDRSLLSLIMNLEDGKISQQRMPLANFLKRAQNEIQTYQE</sequence>
<organism evidence="2 3">
    <name type="scientific">Leptospira jelokensis</name>
    <dbReference type="NCBI Taxonomy" id="2484931"/>
    <lineage>
        <taxon>Bacteria</taxon>
        <taxon>Pseudomonadati</taxon>
        <taxon>Spirochaetota</taxon>
        <taxon>Spirochaetia</taxon>
        <taxon>Leptospirales</taxon>
        <taxon>Leptospiraceae</taxon>
        <taxon>Leptospira</taxon>
    </lineage>
</organism>
<evidence type="ECO:0000313" key="2">
    <source>
        <dbReference type="EMBL" id="TGL59781.1"/>
    </source>
</evidence>
<dbReference type="EMBL" id="RQGH01000033">
    <property type="protein sequence ID" value="TGL59781.1"/>
    <property type="molecule type" value="Genomic_DNA"/>
</dbReference>
<accession>A0A4Z0ZNQ5</accession>
<proteinExistence type="predicted"/>
<keyword evidence="1" id="KW-0812">Transmembrane</keyword>
<protein>
    <submittedName>
        <fullName evidence="2">Uncharacterized protein</fullName>
    </submittedName>
</protein>
<dbReference type="AlphaFoldDB" id="A0A4Z0ZNQ5"/>
<name>A0A4Z0ZNQ5_9LEPT</name>
<dbReference type="RefSeq" id="WP_135644521.1">
    <property type="nucleotide sequence ID" value="NZ_RQGH01000033.1"/>
</dbReference>
<keyword evidence="3" id="KW-1185">Reference proteome</keyword>
<evidence type="ECO:0000256" key="1">
    <source>
        <dbReference type="SAM" id="Phobius"/>
    </source>
</evidence>
<gene>
    <name evidence="2" type="ORF">EHQ62_15530</name>
</gene>
<dbReference type="NCBIfam" id="NF047499">
    <property type="entry name" value="LIC_11026_fam"/>
    <property type="match status" value="1"/>
</dbReference>
<keyword evidence="1" id="KW-0472">Membrane</keyword>